<gene>
    <name evidence="1" type="ORF">J2793_004738</name>
</gene>
<organism evidence="1 2">
    <name type="scientific">Paraburkholderia caledonica</name>
    <dbReference type="NCBI Taxonomy" id="134536"/>
    <lineage>
        <taxon>Bacteria</taxon>
        <taxon>Pseudomonadati</taxon>
        <taxon>Pseudomonadota</taxon>
        <taxon>Betaproteobacteria</taxon>
        <taxon>Burkholderiales</taxon>
        <taxon>Burkholderiaceae</taxon>
        <taxon>Paraburkholderia</taxon>
    </lineage>
</organism>
<protein>
    <submittedName>
        <fullName evidence="1">Uncharacterized protein</fullName>
    </submittedName>
</protein>
<evidence type="ECO:0000313" key="2">
    <source>
        <dbReference type="Proteomes" id="UP001229486"/>
    </source>
</evidence>
<sequence length="90" mass="10386">MVDSIARRGCSPLIAFRKMPPRVVLTDLNHFCLIGRSFLLRWTIALSGHGYAVQPKFRDLTQVRRSRLSRRIEAVFWPASDRFVSTLNRG</sequence>
<accession>A0AB73IIR6</accession>
<reference evidence="1" key="1">
    <citation type="submission" date="2023-07" db="EMBL/GenBank/DDBJ databases">
        <title>Sorghum-associated microbial communities from plants grown in Nebraska, USA.</title>
        <authorList>
            <person name="Schachtman D."/>
        </authorList>
    </citation>
    <scope>NUCLEOTIDE SEQUENCE</scope>
    <source>
        <strain evidence="1">DS1061</strain>
    </source>
</reference>
<dbReference type="Proteomes" id="UP001229486">
    <property type="component" value="Unassembled WGS sequence"/>
</dbReference>
<comment type="caution">
    <text evidence="1">The sequence shown here is derived from an EMBL/GenBank/DDBJ whole genome shotgun (WGS) entry which is preliminary data.</text>
</comment>
<evidence type="ECO:0000313" key="1">
    <source>
        <dbReference type="EMBL" id="MDP9649272.1"/>
    </source>
</evidence>
<dbReference type="AlphaFoldDB" id="A0AB73IIR6"/>
<dbReference type="EMBL" id="JAURTK010000005">
    <property type="protein sequence ID" value="MDP9649272.1"/>
    <property type="molecule type" value="Genomic_DNA"/>
</dbReference>
<name>A0AB73IIR6_9BURK</name>
<proteinExistence type="predicted"/>